<feature type="domain" description="AMP-dependent synthetase/ligase" evidence="1">
    <location>
        <begin position="28"/>
        <end position="394"/>
    </location>
</feature>
<dbReference type="Gene3D" id="3.30.300.30">
    <property type="match status" value="1"/>
</dbReference>
<proteinExistence type="predicted"/>
<organism evidence="3 4">
    <name type="scientific">Phyllosticta citribraziliensis</name>
    <dbReference type="NCBI Taxonomy" id="989973"/>
    <lineage>
        <taxon>Eukaryota</taxon>
        <taxon>Fungi</taxon>
        <taxon>Dikarya</taxon>
        <taxon>Ascomycota</taxon>
        <taxon>Pezizomycotina</taxon>
        <taxon>Dothideomycetes</taxon>
        <taxon>Dothideomycetes incertae sedis</taxon>
        <taxon>Botryosphaeriales</taxon>
        <taxon>Phyllostictaceae</taxon>
        <taxon>Phyllosticta</taxon>
    </lineage>
</organism>
<evidence type="ECO:0000259" key="1">
    <source>
        <dbReference type="Pfam" id="PF00501"/>
    </source>
</evidence>
<name>A0ABR1LQ64_9PEZI</name>
<dbReference type="CDD" id="cd05911">
    <property type="entry name" value="Firefly_Luc_like"/>
    <property type="match status" value="1"/>
</dbReference>
<dbReference type="Gene3D" id="3.40.50.12780">
    <property type="entry name" value="N-terminal domain of ligase-like"/>
    <property type="match status" value="1"/>
</dbReference>
<sequence length="569" mass="62992">MPFLAKEHIDVPTKDLLSWYFDNPQFDHDDPVYIDAANKARSYTARQAREIIERLCAGFKAAGLKKGDVVCLHSFNDVDYPVIVNGVVAFGGIFCGTNPSYTPYEIKHAIKAARVNFFIVEPELVKNVLTAAEESGIPKSNVLVFEKPGQDVPPGMRSWRTLLEHGKSDWERFDDLETAKNTDAARLFSSGTTGLPKAAVISHYNLIAQYRMVNDWNPKPFARSNLVPMPCFHVAVAPGVHFSPLRNGRPCYIMRRFELEPYLRYMSEYRITDMGIVPPIAIVLINSPHLTSKYPLKHVRSAACGAAPLDRHAQERLQRLLPPDAPITQVWGMTETTCIATMVPYPTMDATGSVGIPCPSLDLKLVDDAGADVTGYDVRGELCVRGPTVIRGYLGGVGQDSWDDEGYFHTGDIAFCKRENGYWYIVDRKKELIKVRGFQVAPPELEAVLLSHPSIVDAGVIGVKSSTLQSSNTSTTITSSSGATTTDNATELPRAYIVRRPNDAAASKLSVKDVMSYVAEKVARYKWLQGGIVFVEAIPKNPSGKILKRVLREWAEKEMKTEGRAVAKL</sequence>
<dbReference type="InterPro" id="IPR045851">
    <property type="entry name" value="AMP-bd_C_sf"/>
</dbReference>
<gene>
    <name evidence="3" type="ORF">J3D65DRAFT_625170</name>
</gene>
<dbReference type="EMBL" id="JBBPEH010000006">
    <property type="protein sequence ID" value="KAK7537324.1"/>
    <property type="molecule type" value="Genomic_DNA"/>
</dbReference>
<dbReference type="InterPro" id="IPR000873">
    <property type="entry name" value="AMP-dep_synth/lig_dom"/>
</dbReference>
<keyword evidence="4" id="KW-1185">Reference proteome</keyword>
<reference evidence="3 4" key="1">
    <citation type="submission" date="2024-04" db="EMBL/GenBank/DDBJ databases">
        <title>Phyllosticta paracitricarpa is synonymous to the EU quarantine fungus P. citricarpa based on phylogenomic analyses.</title>
        <authorList>
            <consortium name="Lawrence Berkeley National Laboratory"/>
            <person name="Van ingen-buijs V.A."/>
            <person name="Van westerhoven A.C."/>
            <person name="Haridas S."/>
            <person name="Skiadas P."/>
            <person name="Martin F."/>
            <person name="Groenewald J.Z."/>
            <person name="Crous P.W."/>
            <person name="Seidl M.F."/>
        </authorList>
    </citation>
    <scope>NUCLEOTIDE SEQUENCE [LARGE SCALE GENOMIC DNA]</scope>
    <source>
        <strain evidence="3 4">CPC 17464</strain>
    </source>
</reference>
<dbReference type="GeneID" id="92033219"/>
<protein>
    <submittedName>
        <fullName evidence="3">Uncharacterized protein</fullName>
    </submittedName>
</protein>
<accession>A0ABR1LQ64</accession>
<evidence type="ECO:0000259" key="2">
    <source>
        <dbReference type="Pfam" id="PF13193"/>
    </source>
</evidence>
<comment type="caution">
    <text evidence="3">The sequence shown here is derived from an EMBL/GenBank/DDBJ whole genome shotgun (WGS) entry which is preliminary data.</text>
</comment>
<dbReference type="Pfam" id="PF00501">
    <property type="entry name" value="AMP-binding"/>
    <property type="match status" value="1"/>
</dbReference>
<dbReference type="Proteomes" id="UP001360953">
    <property type="component" value="Unassembled WGS sequence"/>
</dbReference>
<dbReference type="PANTHER" id="PTHR24096">
    <property type="entry name" value="LONG-CHAIN-FATTY-ACID--COA LIGASE"/>
    <property type="match status" value="1"/>
</dbReference>
<dbReference type="SUPFAM" id="SSF56801">
    <property type="entry name" value="Acetyl-CoA synthetase-like"/>
    <property type="match status" value="1"/>
</dbReference>
<dbReference type="Pfam" id="PF13193">
    <property type="entry name" value="AMP-binding_C"/>
    <property type="match status" value="1"/>
</dbReference>
<feature type="domain" description="AMP-binding enzyme C-terminal" evidence="2">
    <location>
        <begin position="489"/>
        <end position="545"/>
    </location>
</feature>
<dbReference type="InterPro" id="IPR042099">
    <property type="entry name" value="ANL_N_sf"/>
</dbReference>
<dbReference type="InterPro" id="IPR025110">
    <property type="entry name" value="AMP-bd_C"/>
</dbReference>
<evidence type="ECO:0000313" key="3">
    <source>
        <dbReference type="EMBL" id="KAK7537324.1"/>
    </source>
</evidence>
<dbReference type="PANTHER" id="PTHR24096:SF265">
    <property type="entry name" value="ENZYME, PUTATIVE (AFU_ORTHOLOGUE AFUA_5G14270)-RELATED"/>
    <property type="match status" value="1"/>
</dbReference>
<evidence type="ECO:0000313" key="4">
    <source>
        <dbReference type="Proteomes" id="UP001360953"/>
    </source>
</evidence>
<dbReference type="RefSeq" id="XP_066655475.1">
    <property type="nucleotide sequence ID" value="XM_066800313.1"/>
</dbReference>